<evidence type="ECO:0000313" key="7">
    <source>
        <dbReference type="EMBL" id="OGZ61017.1"/>
    </source>
</evidence>
<evidence type="ECO:0000256" key="4">
    <source>
        <dbReference type="ARBA" id="ARBA00023136"/>
    </source>
</evidence>
<evidence type="ECO:0000256" key="1">
    <source>
        <dbReference type="ARBA" id="ARBA00004141"/>
    </source>
</evidence>
<comment type="subcellular location">
    <subcellularLocation>
        <location evidence="1">Membrane</location>
        <topology evidence="1">Multi-pass membrane protein</topology>
    </subcellularLocation>
</comment>
<feature type="transmembrane region" description="Helical" evidence="5">
    <location>
        <begin position="288"/>
        <end position="307"/>
    </location>
</feature>
<dbReference type="PANTHER" id="PTHR37422:SF13">
    <property type="entry name" value="LIPOPOLYSACCHARIDE BIOSYNTHESIS PROTEIN PA4999-RELATED"/>
    <property type="match status" value="1"/>
</dbReference>
<feature type="transmembrane region" description="Helical" evidence="5">
    <location>
        <begin position="148"/>
        <end position="168"/>
    </location>
</feature>
<keyword evidence="3 5" id="KW-1133">Transmembrane helix</keyword>
<dbReference type="InterPro" id="IPR051533">
    <property type="entry name" value="WaaL-like"/>
</dbReference>
<comment type="caution">
    <text evidence="7">The sequence shown here is derived from an EMBL/GenBank/DDBJ whole genome shotgun (WGS) entry which is preliminary data.</text>
</comment>
<evidence type="ECO:0000256" key="5">
    <source>
        <dbReference type="SAM" id="Phobius"/>
    </source>
</evidence>
<evidence type="ECO:0000259" key="6">
    <source>
        <dbReference type="Pfam" id="PF04932"/>
    </source>
</evidence>
<feature type="transmembrane region" description="Helical" evidence="5">
    <location>
        <begin position="211"/>
        <end position="229"/>
    </location>
</feature>
<protein>
    <recommendedName>
        <fullName evidence="6">O-antigen ligase-related domain-containing protein</fullName>
    </recommendedName>
</protein>
<proteinExistence type="predicted"/>
<keyword evidence="4 5" id="KW-0472">Membrane</keyword>
<organism evidence="7 8">
    <name type="scientific">Candidatus Spechtbacteria bacterium RIFCSPLOWO2_01_FULL_43_12</name>
    <dbReference type="NCBI Taxonomy" id="1802162"/>
    <lineage>
        <taxon>Bacteria</taxon>
        <taxon>Candidatus Spechtiibacteriota</taxon>
    </lineage>
</organism>
<dbReference type="PANTHER" id="PTHR37422">
    <property type="entry name" value="TEICHURONIC ACID BIOSYNTHESIS PROTEIN TUAE"/>
    <property type="match status" value="1"/>
</dbReference>
<evidence type="ECO:0000256" key="2">
    <source>
        <dbReference type="ARBA" id="ARBA00022692"/>
    </source>
</evidence>
<feature type="transmembrane region" description="Helical" evidence="5">
    <location>
        <begin position="89"/>
        <end position="112"/>
    </location>
</feature>
<gene>
    <name evidence="7" type="ORF">A2919_00765</name>
</gene>
<dbReference type="Proteomes" id="UP000178835">
    <property type="component" value="Unassembled WGS sequence"/>
</dbReference>
<evidence type="ECO:0000256" key="3">
    <source>
        <dbReference type="ARBA" id="ARBA00022989"/>
    </source>
</evidence>
<feature type="domain" description="O-antigen ligase-related" evidence="6">
    <location>
        <begin position="245"/>
        <end position="390"/>
    </location>
</feature>
<dbReference type="Pfam" id="PF04932">
    <property type="entry name" value="Wzy_C"/>
    <property type="match status" value="1"/>
</dbReference>
<feature type="transmembrane region" description="Helical" evidence="5">
    <location>
        <begin position="410"/>
        <end position="428"/>
    </location>
</feature>
<reference evidence="7 8" key="1">
    <citation type="journal article" date="2016" name="Nat. Commun.">
        <title>Thousands of microbial genomes shed light on interconnected biogeochemical processes in an aquifer system.</title>
        <authorList>
            <person name="Anantharaman K."/>
            <person name="Brown C.T."/>
            <person name="Hug L.A."/>
            <person name="Sharon I."/>
            <person name="Castelle C.J."/>
            <person name="Probst A.J."/>
            <person name="Thomas B.C."/>
            <person name="Singh A."/>
            <person name="Wilkins M.J."/>
            <person name="Karaoz U."/>
            <person name="Brodie E.L."/>
            <person name="Williams K.H."/>
            <person name="Hubbard S.S."/>
            <person name="Banfield J.F."/>
        </authorList>
    </citation>
    <scope>NUCLEOTIDE SEQUENCE [LARGE SCALE GENOMIC DNA]</scope>
</reference>
<feature type="transmembrane region" description="Helical" evidence="5">
    <location>
        <begin position="238"/>
        <end position="254"/>
    </location>
</feature>
<dbReference type="AlphaFoldDB" id="A0A1G2HEV1"/>
<feature type="transmembrane region" description="Helical" evidence="5">
    <location>
        <begin position="12"/>
        <end position="36"/>
    </location>
</feature>
<feature type="transmembrane region" description="Helical" evidence="5">
    <location>
        <begin position="373"/>
        <end position="398"/>
    </location>
</feature>
<dbReference type="GO" id="GO:0016020">
    <property type="term" value="C:membrane"/>
    <property type="evidence" value="ECO:0007669"/>
    <property type="project" value="UniProtKB-SubCell"/>
</dbReference>
<sequence length="457" mass="51519">MKSTINIEKLTFLLLIFSIPFQTRVFLWSAGAVAGFNEWQSAFLYGTDLLVLALFGLWFWGRFGSIPKLLKKFLSEIVSTWKIAPLRGMLVGSIPKLLILFLLLVFISIFLAEYKGVALYRFIKLLEFVFLFFYTAGILKKISFSKVALVFSVSGILQGIIAVVQFAFQRSLGLGIFGEPHLVAGSQEVAEFVAFGARYMRAYGTFSSPNVLAAFLGLAFLFLVAWFLLQDKPERKHFLFVWTGTVIIGMGLILTFSRAVIFAFLIAFVVYILASLNSGHPKRLRKNLFFALAPIFSSVAMFIVIFWPEVYSRALTAFARGDFAIKERVFFNKISFQVIQENIFGVGFGNYTLFLRDVFGGLRDQLYQPVHNIFLLLASEAGIIASVIFLLFIVGIFWGVLQKYWKLKDATGVFLLSAILFIVIGGLFDHFYITIQQGGLMLWILLGAGYSYTTNKK</sequence>
<dbReference type="EMBL" id="MHOH01000009">
    <property type="protein sequence ID" value="OGZ61017.1"/>
    <property type="molecule type" value="Genomic_DNA"/>
</dbReference>
<keyword evidence="2 5" id="KW-0812">Transmembrane</keyword>
<name>A0A1G2HEV1_9BACT</name>
<evidence type="ECO:0000313" key="8">
    <source>
        <dbReference type="Proteomes" id="UP000178835"/>
    </source>
</evidence>
<dbReference type="InterPro" id="IPR007016">
    <property type="entry name" value="O-antigen_ligase-rel_domated"/>
</dbReference>
<accession>A0A1G2HEV1</accession>
<feature type="transmembrane region" description="Helical" evidence="5">
    <location>
        <begin position="434"/>
        <end position="453"/>
    </location>
</feature>
<feature type="transmembrane region" description="Helical" evidence="5">
    <location>
        <begin position="260"/>
        <end position="276"/>
    </location>
</feature>
<feature type="transmembrane region" description="Helical" evidence="5">
    <location>
        <begin position="118"/>
        <end position="136"/>
    </location>
</feature>
<feature type="transmembrane region" description="Helical" evidence="5">
    <location>
        <begin position="42"/>
        <end position="61"/>
    </location>
</feature>